<keyword evidence="6 9" id="KW-1133">Transmembrane helix</keyword>
<evidence type="ECO:0000313" key="11">
    <source>
        <dbReference type="Proteomes" id="UP000321408"/>
    </source>
</evidence>
<feature type="transmembrane region" description="Helical" evidence="9">
    <location>
        <begin position="15"/>
        <end position="36"/>
    </location>
</feature>
<name>A0A5B9DCK5_9ARCH</name>
<dbReference type="AlphaFoldDB" id="A0A5B9DCK5"/>
<reference evidence="10 11" key="1">
    <citation type="journal article" date="2020" name="Nature">
        <title>Isolation of an archaeon at the prokaryote-eukaryote interface.</title>
        <authorList>
            <person name="Imachi H."/>
            <person name="Nobu M.K."/>
            <person name="Nakahara N."/>
            <person name="Morono Y."/>
            <person name="Ogawara M."/>
            <person name="Takaki Y."/>
            <person name="Takano Y."/>
            <person name="Uematsu K."/>
            <person name="Ikuta T."/>
            <person name="Ito M."/>
            <person name="Matsui Y."/>
            <person name="Miyazaki M."/>
            <person name="Murata K."/>
            <person name="Saito Y."/>
            <person name="Sakai S."/>
            <person name="Song C."/>
            <person name="Tasumi E."/>
            <person name="Yamanaka Y."/>
            <person name="Yamaguchi T."/>
            <person name="Kamagata Y."/>
            <person name="Tamaki H."/>
            <person name="Takai K."/>
        </authorList>
    </citation>
    <scope>NUCLEOTIDE SEQUENCE [LARGE SCALE GENOMIC DNA]</scope>
    <source>
        <strain evidence="10 11">MK-D1</strain>
    </source>
</reference>
<sequence>MGNIEYEGKNYDFKWLSIAILFIGAPIIAYGIWISHNWVWLHEISAKITIWILNLLSGAENVVYFNDYDLTQPWIIHLPGTRSDIHFETLCTGVHAIAIFVGAILCVPHSINKETSKDIWKRKIIAMLVTSLVFYVVNIFRMVLQLYLYQRGADWDSVHYPISAASSFIAVACVLIMHKYVPEFIMSLIWIGDELKAMIKERSDYKKVAETMNSENSQDEEEQKIEKTQEDSTYKTDYD</sequence>
<dbReference type="GO" id="GO:0006508">
    <property type="term" value="P:proteolysis"/>
    <property type="evidence" value="ECO:0007669"/>
    <property type="project" value="UniProtKB-KW"/>
</dbReference>
<keyword evidence="7 9" id="KW-0472">Membrane</keyword>
<feature type="region of interest" description="Disordered" evidence="8">
    <location>
        <begin position="209"/>
        <end position="239"/>
    </location>
</feature>
<dbReference type="Pfam" id="PF09721">
    <property type="entry name" value="Exosortase_EpsH"/>
    <property type="match status" value="1"/>
</dbReference>
<evidence type="ECO:0000256" key="1">
    <source>
        <dbReference type="ARBA" id="ARBA00004651"/>
    </source>
</evidence>
<dbReference type="EC" id="3.4.22.-" evidence="10"/>
<evidence type="ECO:0000256" key="9">
    <source>
        <dbReference type="SAM" id="Phobius"/>
    </source>
</evidence>
<keyword evidence="3" id="KW-0645">Protease</keyword>
<feature type="transmembrane region" description="Helical" evidence="9">
    <location>
        <begin position="160"/>
        <end position="177"/>
    </location>
</feature>
<feature type="transmembrane region" description="Helical" evidence="9">
    <location>
        <begin position="128"/>
        <end position="148"/>
    </location>
</feature>
<feature type="transmembrane region" description="Helical" evidence="9">
    <location>
        <begin position="85"/>
        <end position="107"/>
    </location>
</feature>
<keyword evidence="11" id="KW-1185">Reference proteome</keyword>
<evidence type="ECO:0000256" key="7">
    <source>
        <dbReference type="ARBA" id="ARBA00023136"/>
    </source>
</evidence>
<dbReference type="Proteomes" id="UP000321408">
    <property type="component" value="Chromosome"/>
</dbReference>
<keyword evidence="2" id="KW-1003">Cell membrane</keyword>
<dbReference type="NCBIfam" id="NF041736">
    <property type="entry name" value="archaeo_artH"/>
    <property type="match status" value="1"/>
</dbReference>
<dbReference type="NCBIfam" id="TIGR04178">
    <property type="entry name" value="exo_archaeo"/>
    <property type="match status" value="1"/>
</dbReference>
<dbReference type="RefSeq" id="WP_147663365.1">
    <property type="nucleotide sequence ID" value="NZ_CP042905.2"/>
</dbReference>
<dbReference type="GO" id="GO:0005886">
    <property type="term" value="C:plasma membrane"/>
    <property type="evidence" value="ECO:0007669"/>
    <property type="project" value="UniProtKB-SubCell"/>
</dbReference>
<feature type="compositionally biased region" description="Basic and acidic residues" evidence="8">
    <location>
        <begin position="224"/>
        <end position="239"/>
    </location>
</feature>
<reference evidence="10 11" key="2">
    <citation type="journal article" date="2024" name="Int. J. Syst. Evol. Microbiol.">
        <title>Promethearchaeum syntrophicum gen. nov., sp. nov., an anaerobic, obligately syntrophic archaeon, the first isolate of the lineage 'Asgard' archaea, and proposal of the new archaeal phylum Promethearchaeota phyl. nov. and kingdom Promethearchaeati regn. nov.</title>
        <authorList>
            <person name="Imachi H."/>
            <person name="Nobu M.K."/>
            <person name="Kato S."/>
            <person name="Takaki Y."/>
            <person name="Miyazaki M."/>
            <person name="Miyata M."/>
            <person name="Ogawara M."/>
            <person name="Saito Y."/>
            <person name="Sakai S."/>
            <person name="Tahara Y.O."/>
            <person name="Takano Y."/>
            <person name="Tasumi E."/>
            <person name="Uematsu K."/>
            <person name="Yoshimura T."/>
            <person name="Itoh T."/>
            <person name="Ohkuma M."/>
            <person name="Takai K."/>
        </authorList>
    </citation>
    <scope>NUCLEOTIDE SEQUENCE [LARGE SCALE GENOMIC DNA]</scope>
    <source>
        <strain evidence="10 11">MK-D1</strain>
    </source>
</reference>
<dbReference type="KEGG" id="psyt:DSAG12_02320"/>
<comment type="subcellular location">
    <subcellularLocation>
        <location evidence="1">Cell membrane</location>
        <topology evidence="1">Multi-pass membrane protein</topology>
    </subcellularLocation>
</comment>
<evidence type="ECO:0000256" key="5">
    <source>
        <dbReference type="ARBA" id="ARBA00022801"/>
    </source>
</evidence>
<dbReference type="InterPro" id="IPR026392">
    <property type="entry name" value="Exo/Archaeosortase_dom"/>
</dbReference>
<evidence type="ECO:0000256" key="2">
    <source>
        <dbReference type="ARBA" id="ARBA00022475"/>
    </source>
</evidence>
<evidence type="ECO:0000256" key="4">
    <source>
        <dbReference type="ARBA" id="ARBA00022692"/>
    </source>
</evidence>
<evidence type="ECO:0000313" key="10">
    <source>
        <dbReference type="EMBL" id="QEE16490.1"/>
    </source>
</evidence>
<dbReference type="GeneID" id="41330308"/>
<protein>
    <submittedName>
        <fullName evidence="10">Archaeosortase H</fullName>
        <ecNumber evidence="10">3.4.22.-</ecNumber>
    </submittedName>
</protein>
<evidence type="ECO:0000256" key="8">
    <source>
        <dbReference type="SAM" id="MobiDB-lite"/>
    </source>
</evidence>
<dbReference type="GO" id="GO:0008233">
    <property type="term" value="F:peptidase activity"/>
    <property type="evidence" value="ECO:0007669"/>
    <property type="project" value="UniProtKB-KW"/>
</dbReference>
<keyword evidence="5 10" id="KW-0378">Hydrolase</keyword>
<dbReference type="InterPro" id="IPR019127">
    <property type="entry name" value="Exosortase"/>
</dbReference>
<accession>A0A5B9DCK5</accession>
<proteinExistence type="predicted"/>
<organism evidence="10 11">
    <name type="scientific">Promethearchaeum syntrophicum</name>
    <dbReference type="NCBI Taxonomy" id="2594042"/>
    <lineage>
        <taxon>Archaea</taxon>
        <taxon>Promethearchaeati</taxon>
        <taxon>Promethearchaeota</taxon>
        <taxon>Promethearchaeia</taxon>
        <taxon>Promethearchaeales</taxon>
        <taxon>Promethearchaeaceae</taxon>
        <taxon>Promethearchaeum</taxon>
    </lineage>
</organism>
<dbReference type="EMBL" id="CP042905">
    <property type="protein sequence ID" value="QEE16490.1"/>
    <property type="molecule type" value="Genomic_DNA"/>
</dbReference>
<keyword evidence="4 9" id="KW-0812">Transmembrane</keyword>
<evidence type="ECO:0000256" key="3">
    <source>
        <dbReference type="ARBA" id="ARBA00022670"/>
    </source>
</evidence>
<gene>
    <name evidence="10" type="primary">artH</name>
    <name evidence="10" type="ORF">DSAG12_02320</name>
</gene>
<evidence type="ECO:0000256" key="6">
    <source>
        <dbReference type="ARBA" id="ARBA00022989"/>
    </source>
</evidence>